<protein>
    <submittedName>
        <fullName evidence="4">G-box binding factor</fullName>
    </submittedName>
</protein>
<dbReference type="InterPro" id="IPR032691">
    <property type="entry name" value="Mon2/Sec7/BIG1-like_HUS"/>
</dbReference>
<dbReference type="GO" id="GO:0032012">
    <property type="term" value="P:regulation of ARF protein signal transduction"/>
    <property type="evidence" value="ECO:0007669"/>
    <property type="project" value="InterPro"/>
</dbReference>
<dbReference type="PANTHER" id="PTHR10663">
    <property type="entry name" value="GUANYL-NUCLEOTIDE EXCHANGE FACTOR"/>
    <property type="match status" value="1"/>
</dbReference>
<sequence>MDAALARPLLGCRHRSALVNSELVAVMSLMRTNARWAVVSMYGNHASSPDVDGLGEDPLLRDFQVVRRKLHEAGSSEEAWANTAPREYLAPFLEVVRSVETSGPITGMALSAIHKVLLCEVFTPDAQGAAAAMHAVADAVTHCRFEATDPASDEVVLSKILQVLVACVRSPCGSLLSDEDICAIVQACFRIGHQTGKESELLQRLARQALLDVVRATFGRMESWPVDDAASPLASTSSQLNEDAPPPFGSASLAEVLRFLATLVALEDGPDTEVMNVFGLTLINAALESAGSALGRHPEVLALCKGDVCRAVLKAAGTGHPSAGVLSCACSVIHSLYLYLREATYTQLEQLLSRVVLRNARGGATYAAGASAGTMSPKPGSAGAPTPAAPQSLPATPPGGNAEQMRMALECLVDLVALPGFLLDAYANFDCAVGRVDIFEETISLFSKTVFPTSVGGVLGPLHVSALEGVLASLDEVGRGAESATAGAAVPSLDAGAADTDSTSAAAAPAPESVGDDGSTPAAAAAAASDALDAAIAKLPADTPTAWFDVWSCERVIAAPESTDGESAAAEVRTHVLADALGADLPPEPPLERLFTYIHLRKSIKRRLVLAASHFNRDAKKGLQFLAHARMLPPLEGGGDALATAVARFLRYAPNLDKTAIGEILGEDPKKDKNAIATLTRFTDLFDFTGMRFDNALRLFLGSFRLPGEAQKISRIMEVFAARYHACVTAGNAVLRAAGGEGELYESDADSYYVLAYSVIMLNTDLHNKQVKKKMTLEQFLKNNRGTNQGGDWPESFLTDIYETISRDEIKIETAAGGGSEPAAGGAPEEPRLEAPFPFPQLPYPPTELPAPSAGWSDLGHLPEAERRAAVVRAYHAAYERRNAAETDVHPTSDAVAVYCRYVDHLLSTYVPWSESPGHSVQLAIGGEILKNMWGPCTAALSVALEHGRDAGVLTMACEGAHRAAMAVARHRLPGGIDHVVATLCRPTAAAHPSAASPRPASVFGMDARAMRTCGAAFTVAHQYGDRLGDSGWRALLDVLLRLHRMGLVVSSVVEEAGLADGTDPSMPRAHSAPTEVVSEAAATPTPPLHSAGSSGFLRALFGGVTDTSYGAAPPPTPAEVEAERRAGDVVLNTCRVDDLLADTKFFEDESLLRLCRALVWAGGGKVVPPSVAAAALAGLSAPVSTDGDEDGGHPVPPLSVPPGHERSAAFCLDALVYIALRNRDRLGLLWASVAAHLSAAIAGASAPSPTAEKAVFGVLRVCRRLLPYKEEVALELGSSLGLVALLDAGVADQYAPRLASEALDLAVNCREHVRGARAWGALCHLLVASAHHGQAFEDGFRALLACCGTDVDTVNLASGENSTGASASTEAGGESSADAEDKPSLSLNAALLPPEAFLPVLGAAFAYSRSTSCSERVSALAVELVSALHAQLLEKMSVLQKEHLTALDRAQALAPAPPSTGFGAFFGGSSGPAEETQESRDAAEDAAALEKRLLEYYGVWFSLINDLAAKCCIDARPLVREASVIVLQRCLLGADKLYSLPSSVASDAISKVVIPLVGELTEFCRRGDGRMLHADKTLRMSITTLSKVLLQYAHRLVGSDKVTPAAAAAEGSAFPAAWLSALDALVPASKVRTEEVSEAVPEAVKNMLLVLVAQNIITQRAAKETPEAKLWELTWKQVALVAPSLKADQIM</sequence>
<dbReference type="Pfam" id="PF01369">
    <property type="entry name" value="Sec7"/>
    <property type="match status" value="1"/>
</dbReference>
<feature type="region of interest" description="Disordered" evidence="2">
    <location>
        <begin position="1059"/>
        <end position="1091"/>
    </location>
</feature>
<gene>
    <name evidence="4" type="ORF">PPROV_000221600</name>
</gene>
<feature type="compositionally biased region" description="Low complexity" evidence="2">
    <location>
        <begin position="371"/>
        <end position="390"/>
    </location>
</feature>
<evidence type="ECO:0000313" key="5">
    <source>
        <dbReference type="Proteomes" id="UP000660262"/>
    </source>
</evidence>
<accession>A0A830HD12</accession>
<feature type="region of interest" description="Disordered" evidence="2">
    <location>
        <begin position="1360"/>
        <end position="1383"/>
    </location>
</feature>
<dbReference type="FunFam" id="1.10.1000.11:FF:000002">
    <property type="entry name" value="Cytohesin 1"/>
    <property type="match status" value="1"/>
</dbReference>
<dbReference type="GO" id="GO:0012505">
    <property type="term" value="C:endomembrane system"/>
    <property type="evidence" value="ECO:0007669"/>
    <property type="project" value="UniProtKB-ARBA"/>
</dbReference>
<dbReference type="SMART" id="SM00222">
    <property type="entry name" value="Sec7"/>
    <property type="match status" value="1"/>
</dbReference>
<evidence type="ECO:0000313" key="4">
    <source>
        <dbReference type="EMBL" id="GHP03461.1"/>
    </source>
</evidence>
<evidence type="ECO:0000259" key="3">
    <source>
        <dbReference type="PROSITE" id="PS50190"/>
    </source>
</evidence>
<dbReference type="Pfam" id="PF12783">
    <property type="entry name" value="Sec7-like_HUS"/>
    <property type="match status" value="1"/>
</dbReference>
<dbReference type="PANTHER" id="PTHR10663:SF388">
    <property type="entry name" value="GOLGI-SPECIFIC BREFELDIN A-RESISTANCE GUANINE NUCLEOTIDE EXCHANGE FACTOR 1"/>
    <property type="match status" value="1"/>
</dbReference>
<dbReference type="InterPro" id="IPR035999">
    <property type="entry name" value="Sec7_dom_sf"/>
</dbReference>
<dbReference type="Proteomes" id="UP000660262">
    <property type="component" value="Unassembled WGS sequence"/>
</dbReference>
<keyword evidence="5" id="KW-1185">Reference proteome</keyword>
<proteinExistence type="predicted"/>
<dbReference type="Gene3D" id="1.10.1000.11">
    <property type="entry name" value="Arf Nucleotide-binding Site Opener,domain 2"/>
    <property type="match status" value="1"/>
</dbReference>
<organism evidence="4 5">
    <name type="scientific">Pycnococcus provasolii</name>
    <dbReference type="NCBI Taxonomy" id="41880"/>
    <lineage>
        <taxon>Eukaryota</taxon>
        <taxon>Viridiplantae</taxon>
        <taxon>Chlorophyta</taxon>
        <taxon>Pseudoscourfieldiophyceae</taxon>
        <taxon>Pseudoscourfieldiales</taxon>
        <taxon>Pycnococcaceae</taxon>
        <taxon>Pycnococcus</taxon>
    </lineage>
</organism>
<reference evidence="4" key="1">
    <citation type="submission" date="2020-10" db="EMBL/GenBank/DDBJ databases">
        <title>Unveiling of a novel bifunctional photoreceptor, Dualchrome1, isolated from a cosmopolitan green alga.</title>
        <authorList>
            <person name="Suzuki S."/>
            <person name="Kawachi M."/>
        </authorList>
    </citation>
    <scope>NUCLEOTIDE SEQUENCE</scope>
    <source>
        <strain evidence="4">NIES 2893</strain>
    </source>
</reference>
<dbReference type="InterPro" id="IPR023394">
    <property type="entry name" value="Sec7_C_sf"/>
</dbReference>
<dbReference type="GO" id="GO:0005085">
    <property type="term" value="F:guanyl-nucleotide exchange factor activity"/>
    <property type="evidence" value="ECO:0007669"/>
    <property type="project" value="InterPro"/>
</dbReference>
<evidence type="ECO:0000256" key="2">
    <source>
        <dbReference type="SAM" id="MobiDB-lite"/>
    </source>
</evidence>
<dbReference type="PROSITE" id="PS50190">
    <property type="entry name" value="SEC7"/>
    <property type="match status" value="1"/>
</dbReference>
<dbReference type="InterPro" id="IPR000904">
    <property type="entry name" value="Sec7_dom"/>
</dbReference>
<dbReference type="SUPFAM" id="SSF48425">
    <property type="entry name" value="Sec7 domain"/>
    <property type="match status" value="1"/>
</dbReference>
<dbReference type="EMBL" id="BNJQ01000005">
    <property type="protein sequence ID" value="GHP03461.1"/>
    <property type="molecule type" value="Genomic_DNA"/>
</dbReference>
<feature type="compositionally biased region" description="Low complexity" evidence="2">
    <location>
        <begin position="497"/>
        <end position="511"/>
    </location>
</feature>
<dbReference type="CDD" id="cd00171">
    <property type="entry name" value="Sec7"/>
    <property type="match status" value="1"/>
</dbReference>
<feature type="region of interest" description="Disordered" evidence="2">
    <location>
        <begin position="492"/>
        <end position="522"/>
    </location>
</feature>
<evidence type="ECO:0000256" key="1">
    <source>
        <dbReference type="ARBA" id="ARBA00004514"/>
    </source>
</evidence>
<feature type="region of interest" description="Disordered" evidence="2">
    <location>
        <begin position="816"/>
        <end position="836"/>
    </location>
</feature>
<feature type="compositionally biased region" description="Low complexity" evidence="2">
    <location>
        <begin position="1363"/>
        <end position="1377"/>
    </location>
</feature>
<feature type="region of interest" description="Disordered" evidence="2">
    <location>
        <begin position="371"/>
        <end position="400"/>
    </location>
</feature>
<dbReference type="Gene3D" id="1.10.220.20">
    <property type="match status" value="1"/>
</dbReference>
<dbReference type="OrthoDB" id="430364at2759"/>
<dbReference type="GO" id="GO:0005829">
    <property type="term" value="C:cytosol"/>
    <property type="evidence" value="ECO:0007669"/>
    <property type="project" value="UniProtKB-SubCell"/>
</dbReference>
<dbReference type="GO" id="GO:0016192">
    <property type="term" value="P:vesicle-mediated transport"/>
    <property type="evidence" value="ECO:0007669"/>
    <property type="project" value="UniProtKB-ARBA"/>
</dbReference>
<name>A0A830HD12_9CHLO</name>
<comment type="caution">
    <text evidence="4">The sequence shown here is derived from an EMBL/GenBank/DDBJ whole genome shotgun (WGS) entry which is preliminary data.</text>
</comment>
<comment type="subcellular location">
    <subcellularLocation>
        <location evidence="1">Cytoplasm</location>
        <location evidence="1">Cytosol</location>
    </subcellularLocation>
</comment>
<feature type="domain" description="SEC7" evidence="3">
    <location>
        <begin position="605"/>
        <end position="808"/>
    </location>
</feature>